<feature type="region of interest" description="Disordered" evidence="1">
    <location>
        <begin position="133"/>
        <end position="154"/>
    </location>
</feature>
<dbReference type="EMBL" id="JAAAMU010000003">
    <property type="protein sequence ID" value="NBC68526.1"/>
    <property type="molecule type" value="Genomic_DNA"/>
</dbReference>
<evidence type="ECO:0000313" key="2">
    <source>
        <dbReference type="EMBL" id="NBC68526.1"/>
    </source>
</evidence>
<feature type="region of interest" description="Disordered" evidence="1">
    <location>
        <begin position="29"/>
        <end position="92"/>
    </location>
</feature>
<accession>A0A7X4YMZ6</accession>
<gene>
    <name evidence="2" type="ORF">GT003_05970</name>
</gene>
<feature type="compositionally biased region" description="Polar residues" evidence="1">
    <location>
        <begin position="41"/>
        <end position="65"/>
    </location>
</feature>
<proteinExistence type="predicted"/>
<dbReference type="OrthoDB" id="2667331at2"/>
<evidence type="ECO:0000256" key="1">
    <source>
        <dbReference type="SAM" id="MobiDB-lite"/>
    </source>
</evidence>
<evidence type="ECO:0000313" key="3">
    <source>
        <dbReference type="Proteomes" id="UP000558113"/>
    </source>
</evidence>
<name>A0A7X4YMZ6_9BACL</name>
<dbReference type="RefSeq" id="WP_161695460.1">
    <property type="nucleotide sequence ID" value="NZ_JAAAMU010000003.1"/>
</dbReference>
<dbReference type="AlphaFoldDB" id="A0A7X4YMZ6"/>
<sequence length="225" mass="24349">MEDRTTQLQPTRTETAHVHLRLGQQAATRMAGLARQASAHRISNTQSMKLTNASRKQAETSSGQVPNRPGKQPSEGLLGGRRIAGLPASGRRNDELVQAVSGLNRSGAHAGSPARITEDGMAAGSPSLIISSARTPSVQSASSASRQAVNPSPVTMDVPVKASVRHVHEEPVIRSLEVAIKTIEQDLNLAKEELAKPKLDVNRLADQMYKEFSKRMRQERQRKGI</sequence>
<protein>
    <submittedName>
        <fullName evidence="2">Uncharacterized protein</fullName>
    </submittedName>
</protein>
<comment type="caution">
    <text evidence="2">The sequence shown here is derived from an EMBL/GenBank/DDBJ whole genome shotgun (WGS) entry which is preliminary data.</text>
</comment>
<feature type="compositionally biased region" description="Low complexity" evidence="1">
    <location>
        <begin position="137"/>
        <end position="149"/>
    </location>
</feature>
<dbReference type="Proteomes" id="UP000558113">
    <property type="component" value="Unassembled WGS sequence"/>
</dbReference>
<keyword evidence="3" id="KW-1185">Reference proteome</keyword>
<reference evidence="2 3" key="1">
    <citation type="submission" date="2020-01" db="EMBL/GenBank/DDBJ databases">
        <title>Paenibacillus soybeanensis sp. nov. isolated from the nodules of soybean (Glycine max(L.) Merr).</title>
        <authorList>
            <person name="Wang H."/>
        </authorList>
    </citation>
    <scope>NUCLEOTIDE SEQUENCE [LARGE SCALE GENOMIC DNA]</scope>
    <source>
        <strain evidence="2 3">DSM 23054</strain>
    </source>
</reference>
<organism evidence="2 3">
    <name type="scientific">Paenibacillus sacheonensis</name>
    <dbReference type="NCBI Taxonomy" id="742054"/>
    <lineage>
        <taxon>Bacteria</taxon>
        <taxon>Bacillati</taxon>
        <taxon>Bacillota</taxon>
        <taxon>Bacilli</taxon>
        <taxon>Bacillales</taxon>
        <taxon>Paenibacillaceae</taxon>
        <taxon>Paenibacillus</taxon>
    </lineage>
</organism>